<dbReference type="PROSITE" id="PS00640">
    <property type="entry name" value="THIOL_PROTEASE_ASN"/>
    <property type="match status" value="1"/>
</dbReference>
<evidence type="ECO:0000256" key="9">
    <source>
        <dbReference type="ARBA" id="ARBA00023180"/>
    </source>
</evidence>
<keyword evidence="9" id="KW-0325">Glycoprotein</keyword>
<dbReference type="EMBL" id="LR865391">
    <property type="protein sequence ID" value="CAD2100494.1"/>
    <property type="molecule type" value="Genomic_DNA"/>
</dbReference>
<evidence type="ECO:0000256" key="10">
    <source>
        <dbReference type="SAM" id="Phobius"/>
    </source>
</evidence>
<dbReference type="PROSITE" id="PS00639">
    <property type="entry name" value="THIOL_PROTEASE_HIS"/>
    <property type="match status" value="1"/>
</dbReference>
<dbReference type="SMART" id="SM00645">
    <property type="entry name" value="Pept_C1"/>
    <property type="match status" value="1"/>
</dbReference>
<dbReference type="Gene3D" id="3.90.70.10">
    <property type="entry name" value="Cysteine proteinases"/>
    <property type="match status" value="1"/>
</dbReference>
<evidence type="ECO:0000256" key="1">
    <source>
        <dbReference type="ARBA" id="ARBA00004606"/>
    </source>
</evidence>
<feature type="domain" description="Cathepsin propeptide inhibitor" evidence="12">
    <location>
        <begin position="165"/>
        <end position="225"/>
    </location>
</feature>
<dbReference type="InterPro" id="IPR038765">
    <property type="entry name" value="Papain-like_cys_pep_sf"/>
</dbReference>
<dbReference type="InterPro" id="IPR000668">
    <property type="entry name" value="Peptidase_C1A_C"/>
</dbReference>
<dbReference type="InterPro" id="IPR039417">
    <property type="entry name" value="Peptidase_C1A_papain-like"/>
</dbReference>
<dbReference type="InterPro" id="IPR000169">
    <property type="entry name" value="Pept_cys_AS"/>
</dbReference>
<dbReference type="Pfam" id="PF08246">
    <property type="entry name" value="Inhibitor_I29"/>
    <property type="match status" value="1"/>
</dbReference>
<dbReference type="AlphaFoldDB" id="A0A6V7SN22"/>
<dbReference type="InterPro" id="IPR025660">
    <property type="entry name" value="Pept_his_AS"/>
</dbReference>
<keyword evidence="7" id="KW-0865">Zymogen</keyword>
<organism evidence="13 14">
    <name type="scientific">Plasmodium vinckei brucechwatti</name>
    <dbReference type="NCBI Taxonomy" id="119398"/>
    <lineage>
        <taxon>Eukaryota</taxon>
        <taxon>Sar</taxon>
        <taxon>Alveolata</taxon>
        <taxon>Apicomplexa</taxon>
        <taxon>Aconoidasida</taxon>
        <taxon>Haemosporida</taxon>
        <taxon>Plasmodiidae</taxon>
        <taxon>Plasmodium</taxon>
        <taxon>Plasmodium (Vinckeia)</taxon>
    </lineage>
</organism>
<evidence type="ECO:0000256" key="2">
    <source>
        <dbReference type="ARBA" id="ARBA00008455"/>
    </source>
</evidence>
<evidence type="ECO:0000256" key="4">
    <source>
        <dbReference type="ARBA" id="ARBA00022968"/>
    </source>
</evidence>
<protein>
    <submittedName>
        <fullName evidence="13">Chabaupain 1</fullName>
    </submittedName>
</protein>
<dbReference type="GO" id="GO:0008234">
    <property type="term" value="F:cysteine-type peptidase activity"/>
    <property type="evidence" value="ECO:0007669"/>
    <property type="project" value="InterPro"/>
</dbReference>
<keyword evidence="4" id="KW-0735">Signal-anchor</keyword>
<comment type="similarity">
    <text evidence="2">Belongs to the peptidase C1 family.</text>
</comment>
<feature type="transmembrane region" description="Helical" evidence="10">
    <location>
        <begin position="35"/>
        <end position="53"/>
    </location>
</feature>
<dbReference type="InterPro" id="IPR013128">
    <property type="entry name" value="Peptidase_C1A"/>
</dbReference>
<accession>A0A6V7SN22</accession>
<dbReference type="Pfam" id="PF00112">
    <property type="entry name" value="Peptidase_C1"/>
    <property type="match status" value="1"/>
</dbReference>
<dbReference type="SUPFAM" id="SSF54001">
    <property type="entry name" value="Cysteine proteinases"/>
    <property type="match status" value="1"/>
</dbReference>
<dbReference type="PANTHER" id="PTHR12411">
    <property type="entry name" value="CYSTEINE PROTEASE FAMILY C1-RELATED"/>
    <property type="match status" value="1"/>
</dbReference>
<evidence type="ECO:0000259" key="12">
    <source>
        <dbReference type="SMART" id="SM00848"/>
    </source>
</evidence>
<evidence type="ECO:0000256" key="7">
    <source>
        <dbReference type="ARBA" id="ARBA00023145"/>
    </source>
</evidence>
<dbReference type="GO" id="GO:0006508">
    <property type="term" value="P:proteolysis"/>
    <property type="evidence" value="ECO:0007669"/>
    <property type="project" value="InterPro"/>
</dbReference>
<keyword evidence="3 10" id="KW-0812">Transmembrane</keyword>
<keyword evidence="8" id="KW-1015">Disulfide bond</keyword>
<evidence type="ECO:0000313" key="14">
    <source>
        <dbReference type="Proteomes" id="UP000515550"/>
    </source>
</evidence>
<dbReference type="Proteomes" id="UP000515550">
    <property type="component" value="Chromosome PVBDA_13"/>
</dbReference>
<dbReference type="SMART" id="SM00848">
    <property type="entry name" value="Inhibitor_I29"/>
    <property type="match status" value="1"/>
</dbReference>
<dbReference type="PRINTS" id="PR00705">
    <property type="entry name" value="PAPAIN"/>
</dbReference>
<comment type="subcellular location">
    <subcellularLocation>
        <location evidence="1">Membrane</location>
        <topology evidence="1">Single-pass type II membrane protein</topology>
    </subcellularLocation>
</comment>
<reference evidence="13 14" key="1">
    <citation type="submission" date="2020-08" db="EMBL/GenBank/DDBJ databases">
        <authorList>
            <person name="Ramaprasad A."/>
        </authorList>
    </citation>
    <scope>NUCLEOTIDE SEQUENCE [LARGE SCALE GENOMIC DNA]</scope>
</reference>
<dbReference type="CDD" id="cd02248">
    <property type="entry name" value="Peptidase_C1A"/>
    <property type="match status" value="1"/>
</dbReference>
<dbReference type="InterPro" id="IPR013201">
    <property type="entry name" value="Prot_inhib_I29"/>
</dbReference>
<evidence type="ECO:0000256" key="3">
    <source>
        <dbReference type="ARBA" id="ARBA00022692"/>
    </source>
</evidence>
<feature type="domain" description="Peptidase C1A papain C-terminal" evidence="11">
    <location>
        <begin position="266"/>
        <end position="508"/>
    </location>
</feature>
<gene>
    <name evidence="13" type="ORF">PVBDA_1302530</name>
</gene>
<dbReference type="VEuPathDB" id="PlasmoDB:PVBDA_1302530"/>
<keyword evidence="5 10" id="KW-1133">Transmembrane helix</keyword>
<evidence type="ECO:0000256" key="6">
    <source>
        <dbReference type="ARBA" id="ARBA00023136"/>
    </source>
</evidence>
<evidence type="ECO:0000259" key="11">
    <source>
        <dbReference type="SMART" id="SM00645"/>
    </source>
</evidence>
<evidence type="ECO:0000256" key="8">
    <source>
        <dbReference type="ARBA" id="ARBA00023157"/>
    </source>
</evidence>
<sequence>MMNDIRRINFTANGIESLNQNSTYLKRNPKKAIKICAYAITAIALFFIGGVYFKNQTNRNALKAIDEAELMNREIAHLREILKKYKTKTNEDNEFGYQNNANINGDSEDGEYELLLMLHKLLKNNANKVNTFDINNESNRNIDHTDIFSQKLESMQDNIKYASKFFKYMKEYNKKYNNMDEQLERFENFKRSHMKVQKHNEMIGKNGVTYVQKVNQYSDFSKDEFDNYFKKLPSIPHDLKAKHVVPLKTHLANNNITLKKDQLKGYPDHRDYRDKFYLLPPKDQGMCGSCWAFATVASFEFLFARAMAVMPISFSEQQLVDCSTDNAGCDGGHPFYALLYFINNGVCLGDEYPYKALDDFFCLNYRCSFTGKFHYIGEAKPNELIMALNEVGPVTIAVGVTDEFVLYSGGIFDGPCNPVLNHSVLLVGYGQVKKSLAFDDSHSNVDSNLVKKYKENIKGNDDDDTVYYWIVRNSWGPNWGEGGYIRLKRNEAGDDVFCGVGIDVLFPIY</sequence>
<evidence type="ECO:0000313" key="13">
    <source>
        <dbReference type="EMBL" id="CAD2100494.1"/>
    </source>
</evidence>
<dbReference type="GO" id="GO:0016020">
    <property type="term" value="C:membrane"/>
    <property type="evidence" value="ECO:0007669"/>
    <property type="project" value="UniProtKB-SubCell"/>
</dbReference>
<dbReference type="PROSITE" id="PS00139">
    <property type="entry name" value="THIOL_PROTEASE_CYS"/>
    <property type="match status" value="1"/>
</dbReference>
<keyword evidence="6 10" id="KW-0472">Membrane</keyword>
<evidence type="ECO:0000256" key="5">
    <source>
        <dbReference type="ARBA" id="ARBA00022989"/>
    </source>
</evidence>
<proteinExistence type="inferred from homology"/>
<name>A0A6V7SN22_PLAVN</name>
<dbReference type="InterPro" id="IPR025661">
    <property type="entry name" value="Pept_asp_AS"/>
</dbReference>